<dbReference type="Proteomes" id="UP001500359">
    <property type="component" value="Unassembled WGS sequence"/>
</dbReference>
<name>A0ABN1LIK5_9ALTE</name>
<dbReference type="EC" id="5.6.2.1" evidence="3"/>
<comment type="caution">
    <text evidence="9">The sequence shown here is derived from an EMBL/GenBank/DDBJ whole genome shotgun (WGS) entry which is preliminary data.</text>
</comment>
<comment type="similarity">
    <text evidence="2">Belongs to the type IB topoisomerase family.</text>
</comment>
<dbReference type="SUPFAM" id="SSF56349">
    <property type="entry name" value="DNA breaking-rejoining enzymes"/>
    <property type="match status" value="1"/>
</dbReference>
<proteinExistence type="inferred from homology"/>
<evidence type="ECO:0000256" key="5">
    <source>
        <dbReference type="ARBA" id="ARBA00023125"/>
    </source>
</evidence>
<keyword evidence="10" id="KW-1185">Reference proteome</keyword>
<dbReference type="Gene3D" id="1.10.132.120">
    <property type="match status" value="1"/>
</dbReference>
<keyword evidence="4" id="KW-0799">Topoisomerase</keyword>
<reference evidence="9 10" key="1">
    <citation type="journal article" date="2019" name="Int. J. Syst. Evol. Microbiol.">
        <title>The Global Catalogue of Microorganisms (GCM) 10K type strain sequencing project: providing services to taxonomists for standard genome sequencing and annotation.</title>
        <authorList>
            <consortium name="The Broad Institute Genomics Platform"/>
            <consortium name="The Broad Institute Genome Sequencing Center for Infectious Disease"/>
            <person name="Wu L."/>
            <person name="Ma J."/>
        </authorList>
    </citation>
    <scope>NUCLEOTIDE SEQUENCE [LARGE SCALE GENOMIC DNA]</scope>
    <source>
        <strain evidence="9 10">JCM 15896</strain>
    </source>
</reference>
<evidence type="ECO:0000313" key="9">
    <source>
        <dbReference type="EMBL" id="GAA0856394.1"/>
    </source>
</evidence>
<gene>
    <name evidence="9" type="ORF">GCM10009114_18150</name>
</gene>
<evidence type="ECO:0000256" key="3">
    <source>
        <dbReference type="ARBA" id="ARBA00012891"/>
    </source>
</evidence>
<dbReference type="Pfam" id="PF21338">
    <property type="entry name" value="Top1B_N_bact"/>
    <property type="match status" value="1"/>
</dbReference>
<protein>
    <recommendedName>
        <fullName evidence="3">DNA topoisomerase</fullName>
        <ecNumber evidence="3">5.6.2.1</ecNumber>
    </recommendedName>
</protein>
<dbReference type="SUPFAM" id="SSF55869">
    <property type="entry name" value="DNA topoisomerase I domain"/>
    <property type="match status" value="1"/>
</dbReference>
<dbReference type="InterPro" id="IPR011010">
    <property type="entry name" value="DNA_brk_join_enz"/>
</dbReference>
<evidence type="ECO:0000256" key="2">
    <source>
        <dbReference type="ARBA" id="ARBA00006645"/>
    </source>
</evidence>
<evidence type="ECO:0000313" key="10">
    <source>
        <dbReference type="Proteomes" id="UP001500359"/>
    </source>
</evidence>
<comment type="catalytic activity">
    <reaction evidence="1">
        <text>ATP-independent breakage of single-stranded DNA, followed by passage and rejoining.</text>
        <dbReference type="EC" id="5.6.2.1"/>
    </reaction>
</comment>
<evidence type="ECO:0000256" key="4">
    <source>
        <dbReference type="ARBA" id="ARBA00023029"/>
    </source>
</evidence>
<dbReference type="PRINTS" id="PR00416">
    <property type="entry name" value="EUTPISMRASEI"/>
</dbReference>
<dbReference type="RefSeq" id="WP_343858985.1">
    <property type="nucleotide sequence ID" value="NZ_BAAAFD010000004.1"/>
</dbReference>
<dbReference type="InterPro" id="IPR035447">
    <property type="entry name" value="DNA_topo_I_N_sf"/>
</dbReference>
<feature type="domain" description="DNA topoisomerase IB N-terminal" evidence="8">
    <location>
        <begin position="24"/>
        <end position="72"/>
    </location>
</feature>
<feature type="domain" description="DNA topoisomerase I catalytic core eukaryotic-type" evidence="7">
    <location>
        <begin position="86"/>
        <end position="296"/>
    </location>
</feature>
<accession>A0ABN1LIK5</accession>
<organism evidence="9 10">
    <name type="scientific">Aliiglaciecola litoralis</name>
    <dbReference type="NCBI Taxonomy" id="582857"/>
    <lineage>
        <taxon>Bacteria</taxon>
        <taxon>Pseudomonadati</taxon>
        <taxon>Pseudomonadota</taxon>
        <taxon>Gammaproteobacteria</taxon>
        <taxon>Alteromonadales</taxon>
        <taxon>Alteromonadaceae</taxon>
        <taxon>Aliiglaciecola</taxon>
    </lineage>
</organism>
<dbReference type="InterPro" id="IPR013500">
    <property type="entry name" value="TopoI_cat_euk"/>
</dbReference>
<dbReference type="PROSITE" id="PS52038">
    <property type="entry name" value="TOPO_IB_2"/>
    <property type="match status" value="1"/>
</dbReference>
<dbReference type="InterPro" id="IPR049331">
    <property type="entry name" value="Top1B_N_bact"/>
</dbReference>
<dbReference type="InterPro" id="IPR014711">
    <property type="entry name" value="TopoI_cat_a-hlx-sub_euk"/>
</dbReference>
<sequence length="343" mass="39790">MSDIKLIKSSDEHFTITRKKYGRGFQYFYLDGEKMSCKKQLARIKKLVIPPMWQDVRVCELPVGHIQATGIDLKRRKQYIYHDLWHQQRQAEKFAKLIEFASRLPQIRSQCLADLQSPGWPKNKVLALMVLILDETGIRIGNPKYTQRNQSYGLSTLRRKHVEVEDNSLSLKFTGKSSKSRHIEIDDDKLVKLITQASQQPGYTLFRFKDDQQKWQDVDSDEVNDYIQNIIGDDFTCKDFRTWTGTRLAYELLPESHAQKRQYPRRKLETILVKTVAKQLGNTPSVCRTYYIHPTLLAAISTQELTSVMVKDVPDMPIDDPSLSPSEQHILTLLTQYNGKQNA</sequence>
<keyword evidence="5" id="KW-0238">DNA-binding</keyword>
<evidence type="ECO:0000256" key="6">
    <source>
        <dbReference type="ARBA" id="ARBA00023235"/>
    </source>
</evidence>
<dbReference type="EMBL" id="BAAAFD010000004">
    <property type="protein sequence ID" value="GAA0856394.1"/>
    <property type="molecule type" value="Genomic_DNA"/>
</dbReference>
<evidence type="ECO:0000259" key="7">
    <source>
        <dbReference type="Pfam" id="PF01028"/>
    </source>
</evidence>
<dbReference type="InterPro" id="IPR001631">
    <property type="entry name" value="TopoI"/>
</dbReference>
<dbReference type="Pfam" id="PF01028">
    <property type="entry name" value="Topoisom_I"/>
    <property type="match status" value="1"/>
</dbReference>
<dbReference type="Gene3D" id="3.30.66.10">
    <property type="entry name" value="DNA topoisomerase I domain"/>
    <property type="match status" value="1"/>
</dbReference>
<keyword evidence="6" id="KW-0413">Isomerase</keyword>
<dbReference type="Gene3D" id="3.90.15.10">
    <property type="entry name" value="Topoisomerase I, Chain A, domain 3"/>
    <property type="match status" value="1"/>
</dbReference>
<evidence type="ECO:0000256" key="1">
    <source>
        <dbReference type="ARBA" id="ARBA00000213"/>
    </source>
</evidence>
<evidence type="ECO:0000259" key="8">
    <source>
        <dbReference type="Pfam" id="PF21338"/>
    </source>
</evidence>